<keyword evidence="5" id="KW-0812">Transmembrane</keyword>
<reference evidence="6" key="1">
    <citation type="submission" date="2021-01" db="EMBL/GenBank/DDBJ databases">
        <authorList>
            <person name="Corre E."/>
            <person name="Pelletier E."/>
            <person name="Niang G."/>
            <person name="Scheremetjew M."/>
            <person name="Finn R."/>
            <person name="Kale V."/>
            <person name="Holt S."/>
            <person name="Cochrane G."/>
            <person name="Meng A."/>
            <person name="Brown T."/>
            <person name="Cohen L."/>
        </authorList>
    </citation>
    <scope>NUCLEOTIDE SEQUENCE</scope>
    <source>
        <strain evidence="6">CCCM811</strain>
    </source>
</reference>
<dbReference type="GO" id="GO:0015386">
    <property type="term" value="F:potassium:proton antiporter activity"/>
    <property type="evidence" value="ECO:0007669"/>
    <property type="project" value="TreeGrafter"/>
</dbReference>
<evidence type="ECO:0008006" key="7">
    <source>
        <dbReference type="Google" id="ProtNLM"/>
    </source>
</evidence>
<evidence type="ECO:0000256" key="3">
    <source>
        <dbReference type="ARBA" id="ARBA00022475"/>
    </source>
</evidence>
<accession>A0A7S3YH22</accession>
<dbReference type="GO" id="GO:0015385">
    <property type="term" value="F:sodium:proton antiporter activity"/>
    <property type="evidence" value="ECO:0007669"/>
    <property type="project" value="InterPro"/>
</dbReference>
<dbReference type="PROSITE" id="PS51257">
    <property type="entry name" value="PROKAR_LIPOPROTEIN"/>
    <property type="match status" value="1"/>
</dbReference>
<evidence type="ECO:0000256" key="5">
    <source>
        <dbReference type="SAM" id="Phobius"/>
    </source>
</evidence>
<evidence type="ECO:0000256" key="4">
    <source>
        <dbReference type="ARBA" id="ARBA00023065"/>
    </source>
</evidence>
<comment type="subcellular location">
    <subcellularLocation>
        <location evidence="1">Cell membrane</location>
        <topology evidence="1">Multi-pass membrane protein</topology>
    </subcellularLocation>
</comment>
<dbReference type="EMBL" id="HBIV01006683">
    <property type="protein sequence ID" value="CAE0651414.1"/>
    <property type="molecule type" value="Transcribed_RNA"/>
</dbReference>
<keyword evidence="5" id="KW-1133">Transmembrane helix</keyword>
<feature type="transmembrane region" description="Helical" evidence="5">
    <location>
        <begin position="82"/>
        <end position="103"/>
    </location>
</feature>
<dbReference type="GO" id="GO:0098719">
    <property type="term" value="P:sodium ion import across plasma membrane"/>
    <property type="evidence" value="ECO:0007669"/>
    <property type="project" value="TreeGrafter"/>
</dbReference>
<keyword evidence="3" id="KW-1003">Cell membrane</keyword>
<feature type="transmembrane region" description="Helical" evidence="5">
    <location>
        <begin position="123"/>
        <end position="146"/>
    </location>
</feature>
<keyword evidence="2" id="KW-0813">Transport</keyword>
<dbReference type="GO" id="GO:0005886">
    <property type="term" value="C:plasma membrane"/>
    <property type="evidence" value="ECO:0007669"/>
    <property type="project" value="UniProtKB-SubCell"/>
</dbReference>
<evidence type="ECO:0000256" key="1">
    <source>
        <dbReference type="ARBA" id="ARBA00004651"/>
    </source>
</evidence>
<keyword evidence="5" id="KW-0472">Membrane</keyword>
<dbReference type="InterPro" id="IPR018422">
    <property type="entry name" value="Cation/H_exchanger_CPA1"/>
</dbReference>
<gene>
    <name evidence="6" type="ORF">LGLO00237_LOCUS4902</name>
</gene>
<dbReference type="GO" id="GO:0051453">
    <property type="term" value="P:regulation of intracellular pH"/>
    <property type="evidence" value="ECO:0007669"/>
    <property type="project" value="TreeGrafter"/>
</dbReference>
<sequence>MLRLSCGGVLLGFGCGTFRAIFNAPAAETAITLAMAYITFWIAESNDLAIHVSGVLATVVLGLFLSRFRAYVSVKAEEPLHAFWETVSYLINTLIFFISGILVAEKLFSGSEHIHLADAGWLILLYVLLHIVRTLTLLILSPLLYYMGYGFDWKSGCVVVYGGLRGAVSLALALIVELDTNIEESIRHRILFHVAGIVRCECA</sequence>
<organism evidence="6">
    <name type="scientific">Lotharella globosa</name>
    <dbReference type="NCBI Taxonomy" id="91324"/>
    <lineage>
        <taxon>Eukaryota</taxon>
        <taxon>Sar</taxon>
        <taxon>Rhizaria</taxon>
        <taxon>Cercozoa</taxon>
        <taxon>Chlorarachniophyceae</taxon>
        <taxon>Lotharella</taxon>
    </lineage>
</organism>
<dbReference type="PANTHER" id="PTHR10110:SF86">
    <property type="entry name" value="SODIUM_HYDROGEN EXCHANGER 7"/>
    <property type="match status" value="1"/>
</dbReference>
<proteinExistence type="predicted"/>
<feature type="transmembrane region" description="Helical" evidence="5">
    <location>
        <begin position="50"/>
        <end position="70"/>
    </location>
</feature>
<evidence type="ECO:0000256" key="2">
    <source>
        <dbReference type="ARBA" id="ARBA00022448"/>
    </source>
</evidence>
<protein>
    <recommendedName>
        <fullName evidence="7">Cation/H+ exchanger domain-containing protein</fullName>
    </recommendedName>
</protein>
<evidence type="ECO:0000313" key="6">
    <source>
        <dbReference type="EMBL" id="CAE0651414.1"/>
    </source>
</evidence>
<dbReference type="PANTHER" id="PTHR10110">
    <property type="entry name" value="SODIUM/HYDROGEN EXCHANGER"/>
    <property type="match status" value="1"/>
</dbReference>
<name>A0A7S3YH22_9EUKA</name>
<dbReference type="AlphaFoldDB" id="A0A7S3YH22"/>
<keyword evidence="4" id="KW-0406">Ion transport</keyword>